<evidence type="ECO:0000313" key="3">
    <source>
        <dbReference type="Proteomes" id="UP000028999"/>
    </source>
</evidence>
<organism evidence="2 3">
    <name type="scientific">Brassica napus</name>
    <name type="common">Rape</name>
    <dbReference type="NCBI Taxonomy" id="3708"/>
    <lineage>
        <taxon>Eukaryota</taxon>
        <taxon>Viridiplantae</taxon>
        <taxon>Streptophyta</taxon>
        <taxon>Embryophyta</taxon>
        <taxon>Tracheophyta</taxon>
        <taxon>Spermatophyta</taxon>
        <taxon>Magnoliopsida</taxon>
        <taxon>eudicotyledons</taxon>
        <taxon>Gunneridae</taxon>
        <taxon>Pentapetalae</taxon>
        <taxon>rosids</taxon>
        <taxon>malvids</taxon>
        <taxon>Brassicales</taxon>
        <taxon>Brassicaceae</taxon>
        <taxon>Brassiceae</taxon>
        <taxon>Brassica</taxon>
    </lineage>
</organism>
<dbReference type="InterPro" id="IPR005174">
    <property type="entry name" value="KIB1-4_b-propeller"/>
</dbReference>
<evidence type="ECO:0000259" key="1">
    <source>
        <dbReference type="Pfam" id="PF03478"/>
    </source>
</evidence>
<dbReference type="AlphaFoldDB" id="A0A078HE78"/>
<protein>
    <submittedName>
        <fullName evidence="2">BnaCnng07620D protein</fullName>
    </submittedName>
</protein>
<sequence length="629" mass="69946">MVTIGASHGWVASLKDEGILRLHDDLNPYALYKDPICIPLPPLVTLPHCQTKIIPNVSMSSSSPEDDEDCVVAVKFLGPQLSFCKPAGKSKLEWTNIKIENPCFYSSRVMFSKKYNLFLIPGSGGHLMGAWDPCNPSDRLMFESLRFENPPKLPTPVHELMDSCCMSQHLVESTSTGETFLVKQYRKTEYLMVYNLDDEGNAVYTQDMGDLTMFLSRVQDIGDVTMFLSKSEPFCVAICSFTGLLRNYVHILDVNEIGGVDVADIPFSIASIASAPRWGEKILLCFSSYLQTSSLRQTSPCFVIGARPCLPLESFYHNRLGTLSIGIVNPEKGCVIRLPKKVSVDLVHNDLNDTMVTIGASHGWVASLKNDGILLLHDDLNPYALYEDPICLPLPPLVTLPHCQTKIITNVSMSSSSPENNEDCVVAVKFLGPQFSFCKPAGKSSTPEWTNIKIENPCFYSSRVMFSKKDNMFRIPGSGGHLIGSLDLCEPNDKLKLQCVGFENLPPKLPTPLMDSCCMSQHLVESTSTGETFLVKQYRKTAEGVARMKTEYLMVFKLDDEGNALYTEDMGDLTMFLSKSEPFCISSTSFPGFKPNRVHILDFEETACVVWWMVSPSLLQLIKTRDGNS</sequence>
<dbReference type="Pfam" id="PF03478">
    <property type="entry name" value="Beta-prop_KIB1-4"/>
    <property type="match status" value="2"/>
</dbReference>
<dbReference type="PaxDb" id="3708-A0A078HE78"/>
<name>A0A078HE78_BRANA</name>
<dbReference type="EMBL" id="LK032381">
    <property type="protein sequence ID" value="CDY36660.1"/>
    <property type="molecule type" value="Genomic_DNA"/>
</dbReference>
<proteinExistence type="predicted"/>
<reference evidence="2 3" key="1">
    <citation type="journal article" date="2014" name="Science">
        <title>Plant genetics. Early allopolyploid evolution in the post-Neolithic Brassica napus oilseed genome.</title>
        <authorList>
            <person name="Chalhoub B."/>
            <person name="Denoeud F."/>
            <person name="Liu S."/>
            <person name="Parkin I.A."/>
            <person name="Tang H."/>
            <person name="Wang X."/>
            <person name="Chiquet J."/>
            <person name="Belcram H."/>
            <person name="Tong C."/>
            <person name="Samans B."/>
            <person name="Correa M."/>
            <person name="Da Silva C."/>
            <person name="Just J."/>
            <person name="Falentin C."/>
            <person name="Koh C.S."/>
            <person name="Le Clainche I."/>
            <person name="Bernard M."/>
            <person name="Bento P."/>
            <person name="Noel B."/>
            <person name="Labadie K."/>
            <person name="Alberti A."/>
            <person name="Charles M."/>
            <person name="Arnaud D."/>
            <person name="Guo H."/>
            <person name="Daviaud C."/>
            <person name="Alamery S."/>
            <person name="Jabbari K."/>
            <person name="Zhao M."/>
            <person name="Edger P.P."/>
            <person name="Chelaifa H."/>
            <person name="Tack D."/>
            <person name="Lassalle G."/>
            <person name="Mestiri I."/>
            <person name="Schnel N."/>
            <person name="Le Paslier M.C."/>
            <person name="Fan G."/>
            <person name="Renault V."/>
            <person name="Bayer P.E."/>
            <person name="Golicz A.A."/>
            <person name="Manoli S."/>
            <person name="Lee T.H."/>
            <person name="Thi V.H."/>
            <person name="Chalabi S."/>
            <person name="Hu Q."/>
            <person name="Fan C."/>
            <person name="Tollenaere R."/>
            <person name="Lu Y."/>
            <person name="Battail C."/>
            <person name="Shen J."/>
            <person name="Sidebottom C.H."/>
            <person name="Wang X."/>
            <person name="Canaguier A."/>
            <person name="Chauveau A."/>
            <person name="Berard A."/>
            <person name="Deniot G."/>
            <person name="Guan M."/>
            <person name="Liu Z."/>
            <person name="Sun F."/>
            <person name="Lim Y.P."/>
            <person name="Lyons E."/>
            <person name="Town C.D."/>
            <person name="Bancroft I."/>
            <person name="Wang X."/>
            <person name="Meng J."/>
            <person name="Ma J."/>
            <person name="Pires J.C."/>
            <person name="King G.J."/>
            <person name="Brunel D."/>
            <person name="Delourme R."/>
            <person name="Renard M."/>
            <person name="Aury J.M."/>
            <person name="Adams K.L."/>
            <person name="Batley J."/>
            <person name="Snowdon R.J."/>
            <person name="Tost J."/>
            <person name="Edwards D."/>
            <person name="Zhou Y."/>
            <person name="Hua W."/>
            <person name="Sharpe A.G."/>
            <person name="Paterson A.H."/>
            <person name="Guan C."/>
            <person name="Wincker P."/>
        </authorList>
    </citation>
    <scope>NUCLEOTIDE SEQUENCE [LARGE SCALE GENOMIC DNA]</scope>
    <source>
        <strain evidence="3">cv. Darmor-bzh</strain>
    </source>
</reference>
<dbReference type="OMA" id="LYEDPIC"/>
<dbReference type="Proteomes" id="UP000028999">
    <property type="component" value="Unassembled WGS sequence"/>
</dbReference>
<dbReference type="Gramene" id="CDY36660">
    <property type="protein sequence ID" value="CDY36660"/>
    <property type="gene ID" value="GSBRNA2T00062417001"/>
</dbReference>
<feature type="domain" description="KIB1-4 beta-propeller" evidence="1">
    <location>
        <begin position="3"/>
        <end position="257"/>
    </location>
</feature>
<keyword evidence="3" id="KW-1185">Reference proteome</keyword>
<feature type="domain" description="KIB1-4 beta-propeller" evidence="1">
    <location>
        <begin position="354"/>
        <end position="606"/>
    </location>
</feature>
<evidence type="ECO:0000313" key="2">
    <source>
        <dbReference type="EMBL" id="CDY36660.1"/>
    </source>
</evidence>
<gene>
    <name evidence="2" type="primary">BnaCnng07620D</name>
    <name evidence="2" type="ORF">GSBRNA2T00062417001</name>
</gene>
<accession>A0A078HE78</accession>
<dbReference type="PANTHER" id="PTHR31681">
    <property type="entry name" value="C2H2-LIKE ZINC FINGER PROTEIN"/>
    <property type="match status" value="1"/>
</dbReference>
<dbReference type="PANTHER" id="PTHR31681:SF85">
    <property type="entry name" value="DUF295 DOMAIN-CONTAINING PROTEIN"/>
    <property type="match status" value="1"/>
</dbReference>